<proteinExistence type="predicted"/>
<organism evidence="1 2">
    <name type="scientific">Pyrus ussuriensis x Pyrus communis</name>
    <dbReference type="NCBI Taxonomy" id="2448454"/>
    <lineage>
        <taxon>Eukaryota</taxon>
        <taxon>Viridiplantae</taxon>
        <taxon>Streptophyta</taxon>
        <taxon>Embryophyta</taxon>
        <taxon>Tracheophyta</taxon>
        <taxon>Spermatophyta</taxon>
        <taxon>Magnoliopsida</taxon>
        <taxon>eudicotyledons</taxon>
        <taxon>Gunneridae</taxon>
        <taxon>Pentapetalae</taxon>
        <taxon>rosids</taxon>
        <taxon>fabids</taxon>
        <taxon>Rosales</taxon>
        <taxon>Rosaceae</taxon>
        <taxon>Amygdaloideae</taxon>
        <taxon>Maleae</taxon>
        <taxon>Pyrus</taxon>
    </lineage>
</organism>
<protein>
    <recommendedName>
        <fullName evidence="3">DUF4283 domain-containing protein</fullName>
    </recommendedName>
</protein>
<evidence type="ECO:0000313" key="2">
    <source>
        <dbReference type="Proteomes" id="UP000327157"/>
    </source>
</evidence>
<sequence length="79" mass="9268">MEELGQSLGEKLHLTDKEKDRVVIDKKNVDEAPIVFIDRFMSLWRGIEGVSICDIGDRRFLVRFVTKRDMQRVLDSEFP</sequence>
<keyword evidence="2" id="KW-1185">Reference proteome</keyword>
<dbReference type="OrthoDB" id="1750606at2759"/>
<dbReference type="AlphaFoldDB" id="A0A5N5FYE1"/>
<evidence type="ECO:0008006" key="3">
    <source>
        <dbReference type="Google" id="ProtNLM"/>
    </source>
</evidence>
<accession>A0A5N5FYE1</accession>
<gene>
    <name evidence="1" type="ORF">D8674_006137</name>
</gene>
<dbReference type="EMBL" id="SMOL01000559">
    <property type="protein sequence ID" value="KAB2606420.1"/>
    <property type="molecule type" value="Genomic_DNA"/>
</dbReference>
<reference evidence="1 2" key="1">
    <citation type="submission" date="2019-09" db="EMBL/GenBank/DDBJ databases">
        <authorList>
            <person name="Ou C."/>
        </authorList>
    </citation>
    <scope>NUCLEOTIDE SEQUENCE [LARGE SCALE GENOMIC DNA]</scope>
    <source>
        <strain evidence="1">S2</strain>
        <tissue evidence="1">Leaf</tissue>
    </source>
</reference>
<dbReference type="Proteomes" id="UP000327157">
    <property type="component" value="Chromosome 11"/>
</dbReference>
<reference evidence="2" key="2">
    <citation type="submission" date="2019-10" db="EMBL/GenBank/DDBJ databases">
        <title>A de novo genome assembly of a pear dwarfing rootstock.</title>
        <authorList>
            <person name="Wang F."/>
            <person name="Wang J."/>
            <person name="Li S."/>
            <person name="Zhang Y."/>
            <person name="Fang M."/>
            <person name="Ma L."/>
            <person name="Zhao Y."/>
            <person name="Jiang S."/>
        </authorList>
    </citation>
    <scope>NUCLEOTIDE SEQUENCE [LARGE SCALE GENOMIC DNA]</scope>
</reference>
<evidence type="ECO:0000313" key="1">
    <source>
        <dbReference type="EMBL" id="KAB2606420.1"/>
    </source>
</evidence>
<reference evidence="1 2" key="3">
    <citation type="submission" date="2019-11" db="EMBL/GenBank/DDBJ databases">
        <title>A de novo genome assembly of a pear dwarfing rootstock.</title>
        <authorList>
            <person name="Wang F."/>
            <person name="Wang J."/>
            <person name="Li S."/>
            <person name="Zhang Y."/>
            <person name="Fang M."/>
            <person name="Ma L."/>
            <person name="Zhao Y."/>
            <person name="Jiang S."/>
        </authorList>
    </citation>
    <scope>NUCLEOTIDE SEQUENCE [LARGE SCALE GENOMIC DNA]</scope>
    <source>
        <strain evidence="1">S2</strain>
        <tissue evidence="1">Leaf</tissue>
    </source>
</reference>
<name>A0A5N5FYE1_9ROSA</name>
<comment type="caution">
    <text evidence="1">The sequence shown here is derived from an EMBL/GenBank/DDBJ whole genome shotgun (WGS) entry which is preliminary data.</text>
</comment>